<gene>
    <name evidence="1" type="ORF">BV22DRAFT_983437</name>
</gene>
<dbReference type="EMBL" id="MU266861">
    <property type="protein sequence ID" value="KAH7918078.1"/>
    <property type="molecule type" value="Genomic_DNA"/>
</dbReference>
<keyword evidence="2" id="KW-1185">Reference proteome</keyword>
<feature type="non-terminal residue" evidence="1">
    <location>
        <position position="1"/>
    </location>
</feature>
<dbReference type="Proteomes" id="UP000790709">
    <property type="component" value="Unassembled WGS sequence"/>
</dbReference>
<name>A0ACB8AYZ6_9AGAM</name>
<reference evidence="1" key="1">
    <citation type="journal article" date="2021" name="New Phytol.">
        <title>Evolutionary innovations through gain and loss of genes in the ectomycorrhizal Boletales.</title>
        <authorList>
            <person name="Wu G."/>
            <person name="Miyauchi S."/>
            <person name="Morin E."/>
            <person name="Kuo A."/>
            <person name="Drula E."/>
            <person name="Varga T."/>
            <person name="Kohler A."/>
            <person name="Feng B."/>
            <person name="Cao Y."/>
            <person name="Lipzen A."/>
            <person name="Daum C."/>
            <person name="Hundley H."/>
            <person name="Pangilinan J."/>
            <person name="Johnson J."/>
            <person name="Barry K."/>
            <person name="LaButti K."/>
            <person name="Ng V."/>
            <person name="Ahrendt S."/>
            <person name="Min B."/>
            <person name="Choi I.G."/>
            <person name="Park H."/>
            <person name="Plett J.M."/>
            <person name="Magnuson J."/>
            <person name="Spatafora J.W."/>
            <person name="Nagy L.G."/>
            <person name="Henrissat B."/>
            <person name="Grigoriev I.V."/>
            <person name="Yang Z.L."/>
            <person name="Xu J."/>
            <person name="Martin F.M."/>
        </authorList>
    </citation>
    <scope>NUCLEOTIDE SEQUENCE</scope>
    <source>
        <strain evidence="1">KUC20120723A-06</strain>
    </source>
</reference>
<accession>A0ACB8AYZ6</accession>
<protein>
    <submittedName>
        <fullName evidence="1">Uncharacterized protein</fullName>
    </submittedName>
</protein>
<organism evidence="1 2">
    <name type="scientific">Leucogyrophana mollusca</name>
    <dbReference type="NCBI Taxonomy" id="85980"/>
    <lineage>
        <taxon>Eukaryota</taxon>
        <taxon>Fungi</taxon>
        <taxon>Dikarya</taxon>
        <taxon>Basidiomycota</taxon>
        <taxon>Agaricomycotina</taxon>
        <taxon>Agaricomycetes</taxon>
        <taxon>Agaricomycetidae</taxon>
        <taxon>Boletales</taxon>
        <taxon>Boletales incertae sedis</taxon>
        <taxon>Leucogyrophana</taxon>
    </lineage>
</organism>
<comment type="caution">
    <text evidence="1">The sequence shown here is derived from an EMBL/GenBank/DDBJ whole genome shotgun (WGS) entry which is preliminary data.</text>
</comment>
<evidence type="ECO:0000313" key="1">
    <source>
        <dbReference type="EMBL" id="KAH7918078.1"/>
    </source>
</evidence>
<sequence length="120" mass="13532">EVFKIPRGLLEDPELSKQLSRMVTDMLSSLRGNIKQRLTASAVKDLNIVEASKSLAHGCIEVDSSHWHRFAYLHVPLKKLYSPTLVPSLHKDLRDKVGKRLNIDVEAIWNEMNEGGVADD</sequence>
<evidence type="ECO:0000313" key="2">
    <source>
        <dbReference type="Proteomes" id="UP000790709"/>
    </source>
</evidence>
<proteinExistence type="predicted"/>
<feature type="non-terminal residue" evidence="1">
    <location>
        <position position="120"/>
    </location>
</feature>